<feature type="region of interest" description="Disordered" evidence="1">
    <location>
        <begin position="1"/>
        <end position="26"/>
    </location>
</feature>
<protein>
    <submittedName>
        <fullName evidence="2">Uncharacterized protein</fullName>
    </submittedName>
</protein>
<dbReference type="Proteomes" id="UP000265520">
    <property type="component" value="Unassembled WGS sequence"/>
</dbReference>
<evidence type="ECO:0000256" key="1">
    <source>
        <dbReference type="SAM" id="MobiDB-lite"/>
    </source>
</evidence>
<sequence>MGKKGKKQTALDGLPSTAPHAFTTTTDRSVGVAVVREIRRIW</sequence>
<comment type="caution">
    <text evidence="2">The sequence shown here is derived from an EMBL/GenBank/DDBJ whole genome shotgun (WGS) entry which is preliminary data.</text>
</comment>
<dbReference type="EMBL" id="LXQA010951163">
    <property type="protein sequence ID" value="MCI78449.1"/>
    <property type="molecule type" value="Genomic_DNA"/>
</dbReference>
<proteinExistence type="predicted"/>
<gene>
    <name evidence="2" type="ORF">A2U01_0099719</name>
</gene>
<name>A0A392UTX5_9FABA</name>
<evidence type="ECO:0000313" key="3">
    <source>
        <dbReference type="Proteomes" id="UP000265520"/>
    </source>
</evidence>
<keyword evidence="3" id="KW-1185">Reference proteome</keyword>
<accession>A0A392UTX5</accession>
<dbReference type="AlphaFoldDB" id="A0A392UTX5"/>
<reference evidence="2 3" key="1">
    <citation type="journal article" date="2018" name="Front. Plant Sci.">
        <title>Red Clover (Trifolium pratense) and Zigzag Clover (T. medium) - A Picture of Genomic Similarities and Differences.</title>
        <authorList>
            <person name="Dluhosova J."/>
            <person name="Istvanek J."/>
            <person name="Nedelnik J."/>
            <person name="Repkova J."/>
        </authorList>
    </citation>
    <scope>NUCLEOTIDE SEQUENCE [LARGE SCALE GENOMIC DNA]</scope>
    <source>
        <strain evidence="3">cv. 10/8</strain>
        <tissue evidence="2">Leaf</tissue>
    </source>
</reference>
<organism evidence="2 3">
    <name type="scientific">Trifolium medium</name>
    <dbReference type="NCBI Taxonomy" id="97028"/>
    <lineage>
        <taxon>Eukaryota</taxon>
        <taxon>Viridiplantae</taxon>
        <taxon>Streptophyta</taxon>
        <taxon>Embryophyta</taxon>
        <taxon>Tracheophyta</taxon>
        <taxon>Spermatophyta</taxon>
        <taxon>Magnoliopsida</taxon>
        <taxon>eudicotyledons</taxon>
        <taxon>Gunneridae</taxon>
        <taxon>Pentapetalae</taxon>
        <taxon>rosids</taxon>
        <taxon>fabids</taxon>
        <taxon>Fabales</taxon>
        <taxon>Fabaceae</taxon>
        <taxon>Papilionoideae</taxon>
        <taxon>50 kb inversion clade</taxon>
        <taxon>NPAAA clade</taxon>
        <taxon>Hologalegina</taxon>
        <taxon>IRL clade</taxon>
        <taxon>Trifolieae</taxon>
        <taxon>Trifolium</taxon>
    </lineage>
</organism>
<feature type="non-terminal residue" evidence="2">
    <location>
        <position position="42"/>
    </location>
</feature>
<evidence type="ECO:0000313" key="2">
    <source>
        <dbReference type="EMBL" id="MCI78449.1"/>
    </source>
</evidence>